<evidence type="ECO:0000256" key="2">
    <source>
        <dbReference type="ARBA" id="ARBA00022603"/>
    </source>
</evidence>
<dbReference type="PROSITE" id="PS00092">
    <property type="entry name" value="N6_MTASE"/>
    <property type="match status" value="1"/>
</dbReference>
<dbReference type="GO" id="GO:0032259">
    <property type="term" value="P:methylation"/>
    <property type="evidence" value="ECO:0007669"/>
    <property type="project" value="UniProtKB-KW"/>
</dbReference>
<dbReference type="Proteomes" id="UP000187166">
    <property type="component" value="Unassembled WGS sequence"/>
</dbReference>
<dbReference type="PRINTS" id="PR00505">
    <property type="entry name" value="D12N6MTFRASE"/>
</dbReference>
<dbReference type="GO" id="GO:0009307">
    <property type="term" value="P:DNA restriction-modification system"/>
    <property type="evidence" value="ECO:0007669"/>
    <property type="project" value="InterPro"/>
</dbReference>
<comment type="caution">
    <text evidence="6">The sequence shown here is derived from an EMBL/GenBank/DDBJ whole genome shotgun (WGS) entry which is preliminary data.</text>
</comment>
<evidence type="ECO:0000256" key="1">
    <source>
        <dbReference type="ARBA" id="ARBA00011900"/>
    </source>
</evidence>
<evidence type="ECO:0000256" key="3">
    <source>
        <dbReference type="ARBA" id="ARBA00022679"/>
    </source>
</evidence>
<dbReference type="SUPFAM" id="SSF53335">
    <property type="entry name" value="S-adenosyl-L-methionine-dependent methyltransferases"/>
    <property type="match status" value="1"/>
</dbReference>
<dbReference type="Gene3D" id="3.40.50.150">
    <property type="entry name" value="Vaccinia Virus protein VP39"/>
    <property type="match status" value="2"/>
</dbReference>
<gene>
    <name evidence="6" type="ORF">BIV18_09795</name>
</gene>
<evidence type="ECO:0000313" key="6">
    <source>
        <dbReference type="EMBL" id="OLR61636.1"/>
    </source>
</evidence>
<dbReference type="InterPro" id="IPR002052">
    <property type="entry name" value="DNA_methylase_N6_adenine_CS"/>
</dbReference>
<dbReference type="AlphaFoldDB" id="A0A1U7LXD7"/>
<dbReference type="EMBL" id="MJIH01000008">
    <property type="protein sequence ID" value="OLR61636.1"/>
    <property type="molecule type" value="Genomic_DNA"/>
</dbReference>
<sequence length="347" mass="40755">MEEIMTNKDIPVIEKFNLENRRYIGSKAKISQWIKNLMEENTTGETLFDVFAGTGIISKELLDRYNHIIINDFLYSNNIIYKAFFSNESYDEKKLDLKCEEFNQIKSNSLDDDYFVNNYGNKFFSQKDCRIIGEIREKIERDKELNEKERGILITSLMYSADKIANTVGHYDAYRKKIDLKDRFEFKLIKPLDTQGKKIEIYREDANKLVKEVKSDVAFIDPPYNSRQYERFYHLLEGIAKWDKPELSGVAMKPEPENISEYCKVSAPQVFDDLISNLDTKYIVVTYNNTYNSKSNSSRNKITHDQILDSLNKVGTTKVFEKDYRFFNAGKTDLKGHKEFVFITEVR</sequence>
<name>A0A1U7LXD7_9FIRM</name>
<reference evidence="6 7" key="1">
    <citation type="journal article" date="2016" name="Appl. Environ. Microbiol.">
        <title>Function and Phylogeny of Bacterial Butyryl Coenzyme A:Acetate Transferases and Their Diversity in the Proximal Colon of Swine.</title>
        <authorList>
            <person name="Trachsel J."/>
            <person name="Bayles D.O."/>
            <person name="Looft T."/>
            <person name="Levine U.Y."/>
            <person name="Allen H.K."/>
        </authorList>
    </citation>
    <scope>NUCLEOTIDE SEQUENCE [LARGE SCALE GENOMIC DNA]</scope>
    <source>
        <strain evidence="6 7">35-6-1</strain>
    </source>
</reference>
<evidence type="ECO:0000256" key="4">
    <source>
        <dbReference type="ARBA" id="ARBA00022691"/>
    </source>
</evidence>
<dbReference type="EC" id="2.1.1.72" evidence="1"/>
<evidence type="ECO:0000313" key="7">
    <source>
        <dbReference type="Proteomes" id="UP000187166"/>
    </source>
</evidence>
<dbReference type="InterPro" id="IPR012327">
    <property type="entry name" value="MeTrfase_D12"/>
</dbReference>
<keyword evidence="4" id="KW-0949">S-adenosyl-L-methionine</keyword>
<proteinExistence type="predicted"/>
<protein>
    <recommendedName>
        <fullName evidence="1">site-specific DNA-methyltransferase (adenine-specific)</fullName>
        <ecNumber evidence="1">2.1.1.72</ecNumber>
    </recommendedName>
</protein>
<organism evidence="6 7">
    <name type="scientific">Peptoniphilus porci</name>
    <dbReference type="NCBI Taxonomy" id="2652280"/>
    <lineage>
        <taxon>Bacteria</taxon>
        <taxon>Bacillati</taxon>
        <taxon>Bacillota</taxon>
        <taxon>Tissierellia</taxon>
        <taxon>Tissierellales</taxon>
        <taxon>Peptoniphilaceae</taxon>
        <taxon>Peptoniphilus</taxon>
    </lineage>
</organism>
<dbReference type="GO" id="GO:0009007">
    <property type="term" value="F:site-specific DNA-methyltransferase (adenine-specific) activity"/>
    <property type="evidence" value="ECO:0007669"/>
    <property type="project" value="UniProtKB-EC"/>
</dbReference>
<dbReference type="GO" id="GO:0003676">
    <property type="term" value="F:nucleic acid binding"/>
    <property type="evidence" value="ECO:0007669"/>
    <property type="project" value="InterPro"/>
</dbReference>
<keyword evidence="3" id="KW-0808">Transferase</keyword>
<evidence type="ECO:0000256" key="5">
    <source>
        <dbReference type="ARBA" id="ARBA00047942"/>
    </source>
</evidence>
<dbReference type="Pfam" id="PF02086">
    <property type="entry name" value="MethyltransfD12"/>
    <property type="match status" value="1"/>
</dbReference>
<keyword evidence="7" id="KW-1185">Reference proteome</keyword>
<dbReference type="STRING" id="1465756.BIV18_09795"/>
<comment type="catalytic activity">
    <reaction evidence="5">
        <text>a 2'-deoxyadenosine in DNA + S-adenosyl-L-methionine = an N(6)-methyl-2'-deoxyadenosine in DNA + S-adenosyl-L-homocysteine + H(+)</text>
        <dbReference type="Rhea" id="RHEA:15197"/>
        <dbReference type="Rhea" id="RHEA-COMP:12418"/>
        <dbReference type="Rhea" id="RHEA-COMP:12419"/>
        <dbReference type="ChEBI" id="CHEBI:15378"/>
        <dbReference type="ChEBI" id="CHEBI:57856"/>
        <dbReference type="ChEBI" id="CHEBI:59789"/>
        <dbReference type="ChEBI" id="CHEBI:90615"/>
        <dbReference type="ChEBI" id="CHEBI:90616"/>
        <dbReference type="EC" id="2.1.1.72"/>
    </reaction>
</comment>
<dbReference type="InterPro" id="IPR029063">
    <property type="entry name" value="SAM-dependent_MTases_sf"/>
</dbReference>
<accession>A0A1U7LXD7</accession>
<keyword evidence="2 6" id="KW-0489">Methyltransferase</keyword>